<feature type="transmembrane region" description="Helical" evidence="5">
    <location>
        <begin position="80"/>
        <end position="100"/>
    </location>
</feature>
<keyword evidence="3 5" id="KW-1133">Transmembrane helix</keyword>
<evidence type="ECO:0000313" key="6">
    <source>
        <dbReference type="EMBL" id="ASX25803.1"/>
    </source>
</evidence>
<dbReference type="PANTHER" id="PTHR36917:SF1">
    <property type="entry name" value="INNER MEMBRANE-SPANNING PROTEIN YCIB"/>
    <property type="match status" value="1"/>
</dbReference>
<evidence type="ECO:0000313" key="7">
    <source>
        <dbReference type="Proteomes" id="UP000216438"/>
    </source>
</evidence>
<feature type="transmembrane region" description="Helical" evidence="5">
    <location>
        <begin position="149"/>
        <end position="170"/>
    </location>
</feature>
<dbReference type="RefSeq" id="WP_016857041.1">
    <property type="nucleotide sequence ID" value="NZ_CP016303.1"/>
</dbReference>
<dbReference type="HAMAP" id="MF_00189">
    <property type="entry name" value="YciB"/>
    <property type="match status" value="1"/>
</dbReference>
<evidence type="ECO:0000256" key="2">
    <source>
        <dbReference type="ARBA" id="ARBA00022692"/>
    </source>
</evidence>
<reference evidence="6 7" key="2">
    <citation type="submission" date="2017-09" db="EMBL/GenBank/DDBJ databases">
        <title>The genome of whitefly Bemisia tabaci, a global crop pest, provides novel insights into virus transmission, host adaptation and insecticide resistance.</title>
        <authorList>
            <person name="Kaur N."/>
            <person name="Kliot A."/>
            <person name="Pinheiro P.V."/>
            <person name="Luan J."/>
            <person name="Zheng Y."/>
            <person name="Liu W."/>
            <person name="Sun H."/>
            <person name="Yang X."/>
            <person name="Xu Y."/>
            <person name="Luo Y."/>
            <person name="Kruse A."/>
            <person name="Fisher T.W."/>
            <person name="Nelson D.R."/>
            <person name="Elimelech M."/>
            <person name="MacCoss M."/>
            <person name="Johnson R."/>
            <person name="Cohen E."/>
            <person name="Hunter W.B."/>
            <person name="Brown J.K."/>
            <person name="Jander G."/>
            <person name="Cilia M."/>
            <person name="Douglas A.E."/>
            <person name="Ghanim M."/>
            <person name="Simmons A.M."/>
            <person name="Wintermantel W.M."/>
            <person name="Ling K.-S."/>
            <person name="Fei Z."/>
        </authorList>
    </citation>
    <scope>NUCLEOTIDE SEQUENCE [LARGE SCALE GENOMIC DNA]</scope>
    <source>
        <strain evidence="6 7">MEAM1</strain>
    </source>
</reference>
<dbReference type="Pfam" id="PF04279">
    <property type="entry name" value="IspA"/>
    <property type="match status" value="1"/>
</dbReference>
<dbReference type="EMBL" id="CP016303">
    <property type="protein sequence ID" value="ASX25803.1"/>
    <property type="molecule type" value="Genomic_DNA"/>
</dbReference>
<feature type="transmembrane region" description="Helical" evidence="5">
    <location>
        <begin position="20"/>
        <end position="42"/>
    </location>
</feature>
<accession>A0A249DW73</accession>
<comment type="similarity">
    <text evidence="5">Belongs to the YciB family.</text>
</comment>
<dbReference type="NCBIfam" id="TIGR00997">
    <property type="entry name" value="ispZ"/>
    <property type="match status" value="1"/>
</dbReference>
<evidence type="ECO:0000256" key="3">
    <source>
        <dbReference type="ARBA" id="ARBA00022989"/>
    </source>
</evidence>
<evidence type="ECO:0000256" key="1">
    <source>
        <dbReference type="ARBA" id="ARBA00022475"/>
    </source>
</evidence>
<feature type="transmembrane region" description="Helical" evidence="5">
    <location>
        <begin position="121"/>
        <end position="143"/>
    </location>
</feature>
<organism evidence="6 7">
    <name type="scientific">Candidatus Hamiltonella defensa</name>
    <name type="common">Bemisia tabaci</name>
    <dbReference type="NCBI Taxonomy" id="672795"/>
    <lineage>
        <taxon>Bacteria</taxon>
        <taxon>Pseudomonadati</taxon>
        <taxon>Pseudomonadota</taxon>
        <taxon>Gammaproteobacteria</taxon>
        <taxon>Enterobacterales</taxon>
        <taxon>Enterobacteriaceae</taxon>
        <taxon>aphid secondary symbionts</taxon>
        <taxon>Candidatus Williamhamiltonella</taxon>
    </lineage>
</organism>
<comment type="subcellular location">
    <subcellularLocation>
        <location evidence="5">Cell inner membrane</location>
        <topology evidence="5">Multi-pass membrane protein</topology>
    </subcellularLocation>
</comment>
<dbReference type="Proteomes" id="UP000216438">
    <property type="component" value="Chromosome"/>
</dbReference>
<evidence type="ECO:0000256" key="4">
    <source>
        <dbReference type="ARBA" id="ARBA00023136"/>
    </source>
</evidence>
<keyword evidence="4 5" id="KW-0472">Membrane</keyword>
<dbReference type="PANTHER" id="PTHR36917">
    <property type="entry name" value="INTRACELLULAR SEPTATION PROTEIN A-RELATED"/>
    <property type="match status" value="1"/>
</dbReference>
<evidence type="ECO:0000256" key="5">
    <source>
        <dbReference type="HAMAP-Rule" id="MF_00189"/>
    </source>
</evidence>
<dbReference type="InterPro" id="IPR006008">
    <property type="entry name" value="YciB"/>
</dbReference>
<sequence length="180" mass="21293">MKTLLDLIPLIIFFIFYKKYDIFVASGALILSSLFVLALVWIKYRKIETMMLVSTIIVVVLSSMTLIFHSDIFIKWKVTIIYFLFSAALLIDQWIFKKTLIQRLLGKELSLPDHIWSRMNLYWAFFFLICGITNIYIAFWFPLSIWVNFKVFGLTAATFLFTLLTVVYIYQHLDQTDKKK</sequence>
<proteinExistence type="inferred from homology"/>
<comment type="function">
    <text evidence="5">Plays a role in cell envelope biogenesis, maintenance of cell envelope integrity and membrane homeostasis.</text>
</comment>
<dbReference type="AlphaFoldDB" id="A0A249DW73"/>
<protein>
    <recommendedName>
        <fullName evidence="5">Inner membrane-spanning protein YciB</fullName>
    </recommendedName>
</protein>
<keyword evidence="2 5" id="KW-0812">Transmembrane</keyword>
<dbReference type="GO" id="GO:0005886">
    <property type="term" value="C:plasma membrane"/>
    <property type="evidence" value="ECO:0007669"/>
    <property type="project" value="UniProtKB-SubCell"/>
</dbReference>
<dbReference type="NCBIfam" id="NF001324">
    <property type="entry name" value="PRK00259.1-2"/>
    <property type="match status" value="1"/>
</dbReference>
<dbReference type="OrthoDB" id="9788219at2"/>
<reference evidence="7" key="1">
    <citation type="submission" date="2016-06" db="EMBL/GenBank/DDBJ databases">
        <authorList>
            <person name="Chen W."/>
            <person name="Hasegawa D.K."/>
        </authorList>
    </citation>
    <scope>NUCLEOTIDE SEQUENCE [LARGE SCALE GENOMIC DNA]</scope>
    <source>
        <strain evidence="7">MEAM1</strain>
    </source>
</reference>
<keyword evidence="1 5" id="KW-1003">Cell membrane</keyword>
<feature type="transmembrane region" description="Helical" evidence="5">
    <location>
        <begin position="49"/>
        <end position="68"/>
    </location>
</feature>
<gene>
    <name evidence="5" type="primary">yciB</name>
    <name evidence="6" type="ORF">BA171_01185</name>
</gene>
<name>A0A249DW73_9ENTR</name>
<keyword evidence="5" id="KW-0997">Cell inner membrane</keyword>